<proteinExistence type="predicted"/>
<evidence type="ECO:0000313" key="4">
    <source>
        <dbReference type="Proteomes" id="UP000823775"/>
    </source>
</evidence>
<comment type="caution">
    <text evidence="3">The sequence shown here is derived from an EMBL/GenBank/DDBJ whole genome shotgun (WGS) entry which is preliminary data.</text>
</comment>
<protein>
    <submittedName>
        <fullName evidence="3">Uncharacterized protein</fullName>
    </submittedName>
</protein>
<gene>
    <name evidence="3" type="ORF">HAX54_014743</name>
</gene>
<dbReference type="EMBL" id="JACEIK010019219">
    <property type="protein sequence ID" value="MCE5166095.1"/>
    <property type="molecule type" value="Genomic_DNA"/>
</dbReference>
<evidence type="ECO:0000313" key="3">
    <source>
        <dbReference type="EMBL" id="MCE5166095.1"/>
    </source>
</evidence>
<organism evidence="3 4">
    <name type="scientific">Datura stramonium</name>
    <name type="common">Jimsonweed</name>
    <name type="synonym">Common thornapple</name>
    <dbReference type="NCBI Taxonomy" id="4076"/>
    <lineage>
        <taxon>Eukaryota</taxon>
        <taxon>Viridiplantae</taxon>
        <taxon>Streptophyta</taxon>
        <taxon>Embryophyta</taxon>
        <taxon>Tracheophyta</taxon>
        <taxon>Spermatophyta</taxon>
        <taxon>Magnoliopsida</taxon>
        <taxon>eudicotyledons</taxon>
        <taxon>Gunneridae</taxon>
        <taxon>Pentapetalae</taxon>
        <taxon>asterids</taxon>
        <taxon>lamiids</taxon>
        <taxon>Solanales</taxon>
        <taxon>Solanaceae</taxon>
        <taxon>Solanoideae</taxon>
        <taxon>Datureae</taxon>
        <taxon>Datura</taxon>
    </lineage>
</organism>
<feature type="region of interest" description="Disordered" evidence="1">
    <location>
        <begin position="89"/>
        <end position="108"/>
    </location>
</feature>
<keyword evidence="4" id="KW-1185">Reference proteome</keyword>
<feature type="signal peptide" evidence="2">
    <location>
        <begin position="1"/>
        <end position="20"/>
    </location>
</feature>
<accession>A0ABS8Y681</accession>
<keyword evidence="2" id="KW-0732">Signal</keyword>
<sequence length="108" mass="12144">MGLVTCFFVVVNFALHPMDFELFVLVCQRSSKKYTILTDTLSTTQFINPTTIPKHLSHVQQNFIDVIPQHQNVDPLPPVEIPSHLNQQDEQVPVLPDVGNAPTPIVQD</sequence>
<reference evidence="3 4" key="1">
    <citation type="journal article" date="2021" name="BMC Genomics">
        <title>Datura genome reveals duplications of psychoactive alkaloid biosynthetic genes and high mutation rate following tissue culture.</title>
        <authorList>
            <person name="Rajewski A."/>
            <person name="Carter-House D."/>
            <person name="Stajich J."/>
            <person name="Litt A."/>
        </authorList>
    </citation>
    <scope>NUCLEOTIDE SEQUENCE [LARGE SCALE GENOMIC DNA]</scope>
    <source>
        <strain evidence="3">AR-01</strain>
    </source>
</reference>
<dbReference type="Proteomes" id="UP000823775">
    <property type="component" value="Unassembled WGS sequence"/>
</dbReference>
<name>A0ABS8Y681_DATST</name>
<evidence type="ECO:0000256" key="2">
    <source>
        <dbReference type="SAM" id="SignalP"/>
    </source>
</evidence>
<evidence type="ECO:0000256" key="1">
    <source>
        <dbReference type="SAM" id="MobiDB-lite"/>
    </source>
</evidence>
<feature type="chain" id="PRO_5045524519" evidence="2">
    <location>
        <begin position="21"/>
        <end position="108"/>
    </location>
</feature>